<evidence type="ECO:0000313" key="4">
    <source>
        <dbReference type="Proteomes" id="UP000626109"/>
    </source>
</evidence>
<proteinExistence type="predicted"/>
<protein>
    <recommendedName>
        <fullName evidence="2">RING-type domain-containing protein</fullName>
    </recommendedName>
</protein>
<name>A0A813I3P3_POLGL</name>
<gene>
    <name evidence="3" type="ORF">PGLA2088_LOCUS4024</name>
</gene>
<sequence length="101" mass="10707">VDDCSICLEPGSDVITRCGHSFHRTCIEAALEGLGQGGAGACPLCRQEVRKRELLERQAEAEASSAPLGREDPGAKVCAVIEFLEANVLGKADSYLGKPHK</sequence>
<dbReference type="PROSITE" id="PS50089">
    <property type="entry name" value="ZF_RING_2"/>
    <property type="match status" value="1"/>
</dbReference>
<dbReference type="SUPFAM" id="SSF57850">
    <property type="entry name" value="RING/U-box"/>
    <property type="match status" value="1"/>
</dbReference>
<feature type="non-terminal residue" evidence="3">
    <location>
        <position position="101"/>
    </location>
</feature>
<dbReference type="Gene3D" id="3.30.40.10">
    <property type="entry name" value="Zinc/RING finger domain, C3HC4 (zinc finger)"/>
    <property type="match status" value="1"/>
</dbReference>
<evidence type="ECO:0000256" key="1">
    <source>
        <dbReference type="PROSITE-ProRule" id="PRU00175"/>
    </source>
</evidence>
<dbReference type="AlphaFoldDB" id="A0A813I3P3"/>
<feature type="non-terminal residue" evidence="3">
    <location>
        <position position="1"/>
    </location>
</feature>
<dbReference type="Proteomes" id="UP000626109">
    <property type="component" value="Unassembled WGS sequence"/>
</dbReference>
<accession>A0A813I3P3</accession>
<dbReference type="SMART" id="SM00184">
    <property type="entry name" value="RING"/>
    <property type="match status" value="1"/>
</dbReference>
<dbReference type="GO" id="GO:0008270">
    <property type="term" value="F:zinc ion binding"/>
    <property type="evidence" value="ECO:0007669"/>
    <property type="project" value="UniProtKB-KW"/>
</dbReference>
<keyword evidence="1" id="KW-0862">Zinc</keyword>
<comment type="caution">
    <text evidence="3">The sequence shown here is derived from an EMBL/GenBank/DDBJ whole genome shotgun (WGS) entry which is preliminary data.</text>
</comment>
<dbReference type="EMBL" id="CAJNNW010003625">
    <property type="protein sequence ID" value="CAE8645578.1"/>
    <property type="molecule type" value="Genomic_DNA"/>
</dbReference>
<evidence type="ECO:0000313" key="3">
    <source>
        <dbReference type="EMBL" id="CAE8645578.1"/>
    </source>
</evidence>
<reference evidence="3" key="1">
    <citation type="submission" date="2021-02" db="EMBL/GenBank/DDBJ databases">
        <authorList>
            <person name="Dougan E. K."/>
            <person name="Rhodes N."/>
            <person name="Thang M."/>
            <person name="Chan C."/>
        </authorList>
    </citation>
    <scope>NUCLEOTIDE SEQUENCE</scope>
</reference>
<keyword evidence="1" id="KW-0863">Zinc-finger</keyword>
<dbReference type="InterPro" id="IPR001841">
    <property type="entry name" value="Znf_RING"/>
</dbReference>
<evidence type="ECO:0000259" key="2">
    <source>
        <dbReference type="PROSITE" id="PS50089"/>
    </source>
</evidence>
<organism evidence="3 4">
    <name type="scientific">Polarella glacialis</name>
    <name type="common">Dinoflagellate</name>
    <dbReference type="NCBI Taxonomy" id="89957"/>
    <lineage>
        <taxon>Eukaryota</taxon>
        <taxon>Sar</taxon>
        <taxon>Alveolata</taxon>
        <taxon>Dinophyceae</taxon>
        <taxon>Suessiales</taxon>
        <taxon>Suessiaceae</taxon>
        <taxon>Polarella</taxon>
    </lineage>
</organism>
<dbReference type="InterPro" id="IPR013083">
    <property type="entry name" value="Znf_RING/FYVE/PHD"/>
</dbReference>
<keyword evidence="1" id="KW-0479">Metal-binding</keyword>
<feature type="domain" description="RING-type" evidence="2">
    <location>
        <begin position="4"/>
        <end position="46"/>
    </location>
</feature>
<dbReference type="Pfam" id="PF13639">
    <property type="entry name" value="zf-RING_2"/>
    <property type="match status" value="1"/>
</dbReference>